<name>A0A193GXS4_9CAUD</name>
<dbReference type="EMBL" id="KX245012">
    <property type="protein sequence ID" value="ANN85933.1"/>
    <property type="molecule type" value="Genomic_DNA"/>
</dbReference>
<dbReference type="Proteomes" id="UP000202398">
    <property type="component" value="Segment"/>
</dbReference>
<protein>
    <submittedName>
        <fullName evidence="1">Uncharacterized protein</fullName>
    </submittedName>
</protein>
<evidence type="ECO:0000313" key="1">
    <source>
        <dbReference type="EMBL" id="ANN85933.1"/>
    </source>
</evidence>
<dbReference type="KEGG" id="vg:30313742"/>
<keyword evidence="2" id="KW-1185">Reference proteome</keyword>
<organism evidence="1 2">
    <name type="scientific">Salmonella phage GG32</name>
    <dbReference type="NCBI Taxonomy" id="1868169"/>
    <lineage>
        <taxon>Viruses</taxon>
        <taxon>Duplodnaviria</taxon>
        <taxon>Heunggongvirae</taxon>
        <taxon>Uroviricota</taxon>
        <taxon>Caudoviricetes</taxon>
        <taxon>Pantevenvirales</taxon>
        <taxon>Ackermannviridae</taxon>
        <taxon>Cvivirinae</taxon>
        <taxon>Kuttervirus</taxon>
        <taxon>Kuttervirus GG32</taxon>
    </lineage>
</organism>
<proteinExistence type="predicted"/>
<dbReference type="GeneID" id="30313742"/>
<reference evidence="1 2" key="1">
    <citation type="submission" date="2016-05" db="EMBL/GenBank/DDBJ databases">
        <title>Genome Sequence of Salmonella enterica Serovar Typhimurium Phage GG32 strain from environment in Korea.</title>
        <authorList>
            <person name="Chae S.-J."/>
            <person name="Kwon T."/>
            <person name="Lee S."/>
            <person name="Kim J."/>
            <person name="Yoo C.-K."/>
            <person name="Chung G.T."/>
            <person name="Kim D.-W."/>
            <person name="Lee D.-Y."/>
        </authorList>
    </citation>
    <scope>NUCLEOTIDE SEQUENCE [LARGE SCALE GENOMIC DNA]</scope>
</reference>
<dbReference type="RefSeq" id="YP_009283859.1">
    <property type="nucleotide sequence ID" value="NC_031045.1"/>
</dbReference>
<sequence length="70" mass="7542">MECSCGGQGTSAYLPFNTVKEAEDAGYAVDKAPCVIATKDCPCCKRHSQDVHYSPNARSDKVNLLSLMSK</sequence>
<accession>A0A193GXS4</accession>
<evidence type="ECO:0000313" key="2">
    <source>
        <dbReference type="Proteomes" id="UP000202398"/>
    </source>
</evidence>